<dbReference type="GO" id="GO:0005319">
    <property type="term" value="F:lipid transporter activity"/>
    <property type="evidence" value="ECO:0007669"/>
    <property type="project" value="InterPro"/>
</dbReference>
<dbReference type="Proteomes" id="UP001195483">
    <property type="component" value="Unassembled WGS sequence"/>
</dbReference>
<reference evidence="5" key="1">
    <citation type="journal article" date="2021" name="Genome Biol. Evol.">
        <title>A High-Quality Reference Genome for a Parasitic Bivalve with Doubly Uniparental Inheritance (Bivalvia: Unionida).</title>
        <authorList>
            <person name="Smith C.H."/>
        </authorList>
    </citation>
    <scope>NUCLEOTIDE SEQUENCE</scope>
    <source>
        <strain evidence="5">CHS0354</strain>
    </source>
</reference>
<dbReference type="GO" id="GO:0005576">
    <property type="term" value="C:extracellular region"/>
    <property type="evidence" value="ECO:0007669"/>
    <property type="project" value="UniProtKB-SubCell"/>
</dbReference>
<evidence type="ECO:0000256" key="3">
    <source>
        <dbReference type="ARBA" id="ARBA00023180"/>
    </source>
</evidence>
<comment type="subcellular location">
    <subcellularLocation>
        <location evidence="1">Secreted</location>
    </subcellularLocation>
</comment>
<gene>
    <name evidence="5" type="ORF">CHS0354_029188</name>
</gene>
<dbReference type="Pfam" id="PF06448">
    <property type="entry name" value="DUF1081"/>
    <property type="match status" value="1"/>
</dbReference>
<feature type="domain" description="VWFD" evidence="4">
    <location>
        <begin position="959"/>
        <end position="1136"/>
    </location>
</feature>
<keyword evidence="6" id="KW-1185">Reference proteome</keyword>
<dbReference type="PROSITE" id="PS51233">
    <property type="entry name" value="VWFD"/>
    <property type="match status" value="1"/>
</dbReference>
<accession>A0AAE0TG54</accession>
<evidence type="ECO:0000256" key="1">
    <source>
        <dbReference type="ARBA" id="ARBA00004613"/>
    </source>
</evidence>
<dbReference type="InterPro" id="IPR009454">
    <property type="entry name" value="Lipid_transpt_open_b-sht"/>
</dbReference>
<dbReference type="Pfam" id="PF00094">
    <property type="entry name" value="VWD"/>
    <property type="match status" value="1"/>
</dbReference>
<protein>
    <recommendedName>
        <fullName evidence="4">VWFD domain-containing protein</fullName>
    </recommendedName>
</protein>
<evidence type="ECO:0000259" key="4">
    <source>
        <dbReference type="PROSITE" id="PS51233"/>
    </source>
</evidence>
<dbReference type="EMBL" id="JAEAOA010001752">
    <property type="protein sequence ID" value="KAK3609741.1"/>
    <property type="molecule type" value="Genomic_DNA"/>
</dbReference>
<comment type="caution">
    <text evidence="5">The sequence shown here is derived from an EMBL/GenBank/DDBJ whole genome shotgun (WGS) entry which is preliminary data.</text>
</comment>
<keyword evidence="3" id="KW-0325">Glycoprotein</keyword>
<reference evidence="5" key="2">
    <citation type="journal article" date="2021" name="Genome Biol. Evol.">
        <title>Developing a high-quality reference genome for a parasitic bivalve with doubly uniparental inheritance (Bivalvia: Unionida).</title>
        <authorList>
            <person name="Smith C.H."/>
        </authorList>
    </citation>
    <scope>NUCLEOTIDE SEQUENCE</scope>
    <source>
        <strain evidence="5">CHS0354</strain>
        <tissue evidence="5">Mantle</tissue>
    </source>
</reference>
<name>A0AAE0TG54_9BIVA</name>
<dbReference type="SMART" id="SM00216">
    <property type="entry name" value="VWD"/>
    <property type="match status" value="1"/>
</dbReference>
<dbReference type="PANTHER" id="PTHR37860:SF1">
    <property type="match status" value="1"/>
</dbReference>
<dbReference type="PANTHER" id="PTHR37860">
    <property type="entry name" value="AGAP008810-PA"/>
    <property type="match status" value="1"/>
</dbReference>
<evidence type="ECO:0000313" key="6">
    <source>
        <dbReference type="Proteomes" id="UP001195483"/>
    </source>
</evidence>
<evidence type="ECO:0000256" key="2">
    <source>
        <dbReference type="ARBA" id="ARBA00022525"/>
    </source>
</evidence>
<dbReference type="InterPro" id="IPR001846">
    <property type="entry name" value="VWF_type-D"/>
</dbReference>
<evidence type="ECO:0000313" key="5">
    <source>
        <dbReference type="EMBL" id="KAK3609741.1"/>
    </source>
</evidence>
<reference evidence="5" key="3">
    <citation type="submission" date="2023-05" db="EMBL/GenBank/DDBJ databases">
        <authorList>
            <person name="Smith C.H."/>
        </authorList>
    </citation>
    <scope>NUCLEOTIDE SEQUENCE</scope>
    <source>
        <strain evidence="5">CHS0354</strain>
        <tissue evidence="5">Mantle</tissue>
    </source>
</reference>
<organism evidence="5 6">
    <name type="scientific">Potamilus streckersoni</name>
    <dbReference type="NCBI Taxonomy" id="2493646"/>
    <lineage>
        <taxon>Eukaryota</taxon>
        <taxon>Metazoa</taxon>
        <taxon>Spiralia</taxon>
        <taxon>Lophotrochozoa</taxon>
        <taxon>Mollusca</taxon>
        <taxon>Bivalvia</taxon>
        <taxon>Autobranchia</taxon>
        <taxon>Heteroconchia</taxon>
        <taxon>Palaeoheterodonta</taxon>
        <taxon>Unionida</taxon>
        <taxon>Unionoidea</taxon>
        <taxon>Unionidae</taxon>
        <taxon>Ambleminae</taxon>
        <taxon>Lampsilini</taxon>
        <taxon>Potamilus</taxon>
    </lineage>
</organism>
<keyword evidence="2" id="KW-0964">Secreted</keyword>
<proteinExistence type="predicted"/>
<sequence length="1459" mass="165464">MSFKLLYDTVYFDRGEMVLFHGDELETIAGDSQYENTADHCTGQMFEMLTGKLLCFHVVYPNTRNSERHGYFPLSGPFEMKVLMIKKDSILVNYNWILVYTPAQEKSEWTDKLAINFLAPGSVLQRNVVSVIHLNRKTLDISVTTTSPEFSLSASADFRRKYHRNQLIFSLLSANCTVQSNLLYGITLQYDAKVLAIDDNQHPKHSLIEAHFNVIRPGLSLDIAYTHETEGSALLDMHRKIKQTSVYYCSKDHPVMYQLHINPELASRNGDITKVDFVVDINMKYVSWNPVLWTNVDKFQLTYPGKINLSLGGQNIYVENDMTANFQDANRTTTITYLSQKKQEKILMTSHVSNNSKDNRDMNFTYHMDLLHGDKYTIFLDGRFIKHARDVALNLDVTYNKVSQQTNRENMSSSVIVLEPKQDFDPAMEDRAKPNIWDNLKHSMTLDFYAKAVPVFSEDDKTKPTGVGVEWSFNISYPLPMGQKQYMSAGNFGKHFHNSIENFKYWFEGNEKTVIHTMTPSNATTVPSTERSLMLHLHREKRKCFAYKFKLKTSLMKISHMILYDRQKIEEEGTSQIHVKLYIDSAVPFFNYNHEVIDGHNSCYKEILTATYWHRVIKDLDKQFKHMLRIDHIYGYVNLDTIFDTSRPIFHATQAGNMSLHLFGFNLSGDISNVYQWQHQGLPKFTLKWRYADESTRILVVQLRNPKLLEAIVSYCSNLGANPVWELLLEMETITPTSIQYVFKWNPEKTGKLTALWQKSLEKLGGIINHIADTIEGNLKLPLMERVVPFTGLAINDIMKKIYLTLQHGTSTQQLHLKALLQKSNSSGVSPDKQEAQSWGLPKEGLVKILHIMLEKIIQFDAALATYRESFPVAEILISMVQGMGKQVSSIAVNLPHYPAIKKIIAECQATFVLPSPLVMNQFVGIPEIHPVCVYYFAALKHILPWIHATESKSALTGSVGLVFAGPDLDANRYVYTFDGSSLRIPARLTRKCTYLLALDLRKRKFAVLLTPQGLTIVTKTDTVTITKSGHVFIKDCPSPLKNEYKSDDGSLQVMLEKENTKLLTNFGIVITCVTKSLEFCAIQLTDTLSRNTTVGLLGTNDGEPVTDRRLPDGNISDISSVFLQNYVISGPDICYTGMDSNQKAQSCVQDWICGDMPKLPQSYKFYKQFQDVCNEYNGYCDTTSDDLCSIVVAYVMRSAMNLMYFNQDHLPALCHNFLIPSTNLTGSDSLDVVVVVNEGVSMLHAGQDTGAYLWNLMGTAWSYLDARVTFVGYGAAGSNQNVHIHMMDRQVFVPNKDLTLTDRSDLDADGSSSPGFQTALQYALHLPFSIYSQRIILLLTTDKELSLKASTYSLREALQSKKAVLYVFSHATKWVPSGALGIDWQGQAIQYSKITPDINIVQLPETEIIQLVKSSRGAMFNMDASIENNQAKVTEILDYILKQTLDRAQEKCQGFMKN</sequence>